<dbReference type="EMBL" id="WISR01000253">
    <property type="protein sequence ID" value="MQW37174.1"/>
    <property type="molecule type" value="Genomic_DNA"/>
</dbReference>
<name>A0AAW9TYE3_RHIML</name>
<accession>A0AAW9TYE3</accession>
<evidence type="ECO:0000313" key="2">
    <source>
        <dbReference type="Proteomes" id="UP000429484"/>
    </source>
</evidence>
<evidence type="ECO:0000313" key="1">
    <source>
        <dbReference type="EMBL" id="MQW37174.1"/>
    </source>
</evidence>
<sequence length="140" mass="15168">MSLTAASGHCFLKADCRLFTTRYSLAFMLNGNLCCVQHTEASMRAQIRSAAENEAKVALTRNKLVLDQARAVGLLGTAKNTRLSGRVPSELIEAAKKRAHVTSDTELLELALARLALEDDFGARLVGRKGSIPADVDLRL</sequence>
<comment type="caution">
    <text evidence="1">The sequence shown here is derived from an EMBL/GenBank/DDBJ whole genome shotgun (WGS) entry which is preliminary data.</text>
</comment>
<dbReference type="Proteomes" id="UP000429484">
    <property type="component" value="Unassembled WGS sequence"/>
</dbReference>
<gene>
    <name evidence="1" type="ORF">GHK53_31575</name>
</gene>
<proteinExistence type="predicted"/>
<dbReference type="AlphaFoldDB" id="A0AAW9TYE3"/>
<protein>
    <submittedName>
        <fullName evidence="1">Uncharacterized protein</fullName>
    </submittedName>
</protein>
<organism evidence="1 2">
    <name type="scientific">Rhizobium meliloti</name>
    <name type="common">Ensifer meliloti</name>
    <name type="synonym">Sinorhizobium meliloti</name>
    <dbReference type="NCBI Taxonomy" id="382"/>
    <lineage>
        <taxon>Bacteria</taxon>
        <taxon>Pseudomonadati</taxon>
        <taxon>Pseudomonadota</taxon>
        <taxon>Alphaproteobacteria</taxon>
        <taxon>Hyphomicrobiales</taxon>
        <taxon>Rhizobiaceae</taxon>
        <taxon>Sinorhizobium/Ensifer group</taxon>
        <taxon>Sinorhizobium</taxon>
    </lineage>
</organism>
<reference evidence="1 2" key="1">
    <citation type="journal article" date="2013" name="Genome Biol.">
        <title>Comparative genomics of the core and accessory genomes of 48 Sinorhizobium strains comprising five genospecies.</title>
        <authorList>
            <person name="Sugawara M."/>
            <person name="Epstein B."/>
            <person name="Badgley B.D."/>
            <person name="Unno T."/>
            <person name="Xu L."/>
            <person name="Reese J."/>
            <person name="Gyaneshwar P."/>
            <person name="Denny R."/>
            <person name="Mudge J."/>
            <person name="Bharti A.K."/>
            <person name="Farmer A.D."/>
            <person name="May G.D."/>
            <person name="Woodward J.E."/>
            <person name="Medigue C."/>
            <person name="Vallenet D."/>
            <person name="Lajus A."/>
            <person name="Rouy Z."/>
            <person name="Martinez-Vaz B."/>
            <person name="Tiffin P."/>
            <person name="Young N.D."/>
            <person name="Sadowsky M.J."/>
        </authorList>
    </citation>
    <scope>NUCLEOTIDE SEQUENCE [LARGE SCALE GENOMIC DNA]</scope>
    <source>
        <strain evidence="1 2">N6B1</strain>
    </source>
</reference>